<dbReference type="OrthoDB" id="415460at2759"/>
<evidence type="ECO:0000313" key="11">
    <source>
        <dbReference type="Proteomes" id="UP000281553"/>
    </source>
</evidence>
<proteinExistence type="predicted"/>
<keyword evidence="7" id="KW-0407">Ion channel</keyword>
<dbReference type="AlphaFoldDB" id="A0A3P7NL96"/>
<dbReference type="InterPro" id="IPR013099">
    <property type="entry name" value="K_chnl_dom"/>
</dbReference>
<dbReference type="Gene3D" id="1.10.287.70">
    <property type="match status" value="1"/>
</dbReference>
<organism evidence="10 11">
    <name type="scientific">Dibothriocephalus latus</name>
    <name type="common">Fish tapeworm</name>
    <name type="synonym">Diphyllobothrium latum</name>
    <dbReference type="NCBI Taxonomy" id="60516"/>
    <lineage>
        <taxon>Eukaryota</taxon>
        <taxon>Metazoa</taxon>
        <taxon>Spiralia</taxon>
        <taxon>Lophotrochozoa</taxon>
        <taxon>Platyhelminthes</taxon>
        <taxon>Cestoda</taxon>
        <taxon>Eucestoda</taxon>
        <taxon>Diphyllobothriidea</taxon>
        <taxon>Diphyllobothriidae</taxon>
        <taxon>Dibothriocephalus</taxon>
    </lineage>
</organism>
<feature type="transmembrane region" description="Helical" evidence="8">
    <location>
        <begin position="24"/>
        <end position="53"/>
    </location>
</feature>
<dbReference type="Pfam" id="PF07885">
    <property type="entry name" value="Ion_trans_2"/>
    <property type="match status" value="1"/>
</dbReference>
<name>A0A3P7NL96_DIBLA</name>
<dbReference type="PANTHER" id="PTHR11537">
    <property type="entry name" value="VOLTAGE-GATED POTASSIUM CHANNEL"/>
    <property type="match status" value="1"/>
</dbReference>
<evidence type="ECO:0000256" key="5">
    <source>
        <dbReference type="ARBA" id="ARBA00023065"/>
    </source>
</evidence>
<reference evidence="10 11" key="1">
    <citation type="submission" date="2018-11" db="EMBL/GenBank/DDBJ databases">
        <authorList>
            <consortium name="Pathogen Informatics"/>
        </authorList>
    </citation>
    <scope>NUCLEOTIDE SEQUENCE [LARGE SCALE GENOMIC DNA]</scope>
</reference>
<keyword evidence="6 8" id="KW-0472">Membrane</keyword>
<evidence type="ECO:0000256" key="7">
    <source>
        <dbReference type="ARBA" id="ARBA00023303"/>
    </source>
</evidence>
<protein>
    <recommendedName>
        <fullName evidence="9">Potassium channel domain-containing protein</fullName>
    </recommendedName>
</protein>
<accession>A0A3P7NL96</accession>
<dbReference type="GO" id="GO:0008076">
    <property type="term" value="C:voltage-gated potassium channel complex"/>
    <property type="evidence" value="ECO:0007669"/>
    <property type="project" value="InterPro"/>
</dbReference>
<keyword evidence="4 8" id="KW-1133">Transmembrane helix</keyword>
<evidence type="ECO:0000256" key="3">
    <source>
        <dbReference type="ARBA" id="ARBA00022692"/>
    </source>
</evidence>
<evidence type="ECO:0000259" key="9">
    <source>
        <dbReference type="Pfam" id="PF07885"/>
    </source>
</evidence>
<dbReference type="GO" id="GO:0001508">
    <property type="term" value="P:action potential"/>
    <property type="evidence" value="ECO:0007669"/>
    <property type="project" value="TreeGrafter"/>
</dbReference>
<dbReference type="InterPro" id="IPR028325">
    <property type="entry name" value="VG_K_chnl"/>
</dbReference>
<keyword evidence="11" id="KW-1185">Reference proteome</keyword>
<evidence type="ECO:0000256" key="1">
    <source>
        <dbReference type="ARBA" id="ARBA00004141"/>
    </source>
</evidence>
<keyword evidence="2" id="KW-0813">Transport</keyword>
<feature type="domain" description="Potassium channel" evidence="9">
    <location>
        <begin position="1"/>
        <end position="46"/>
    </location>
</feature>
<evidence type="ECO:0000256" key="8">
    <source>
        <dbReference type="SAM" id="Phobius"/>
    </source>
</evidence>
<comment type="subcellular location">
    <subcellularLocation>
        <location evidence="1">Membrane</location>
        <topology evidence="1">Multi-pass membrane protein</topology>
    </subcellularLocation>
</comment>
<evidence type="ECO:0000256" key="2">
    <source>
        <dbReference type="ARBA" id="ARBA00022448"/>
    </source>
</evidence>
<evidence type="ECO:0000256" key="6">
    <source>
        <dbReference type="ARBA" id="ARBA00023136"/>
    </source>
</evidence>
<dbReference type="PANTHER" id="PTHR11537:SF252">
    <property type="entry name" value="POTASSIUM VOLTAGE-GATED CHANNEL PROTEIN SHAW"/>
    <property type="match status" value="1"/>
</dbReference>
<dbReference type="Proteomes" id="UP000281553">
    <property type="component" value="Unassembled WGS sequence"/>
</dbReference>
<dbReference type="EMBL" id="UYRU01088728">
    <property type="protein sequence ID" value="VDN36348.1"/>
    <property type="molecule type" value="Genomic_DNA"/>
</dbReference>
<keyword evidence="3 8" id="KW-0812">Transmembrane</keyword>
<keyword evidence="5" id="KW-0406">Ion transport</keyword>
<sequence>MWWALITMATVGYGDITPSSMAGYTLTVFCVVAGILLTSYTVPILVNDFLLYYSHADQLAWMRRVHTSATEKRRNERRDLLAKRRMNRVRALLKNSVVGNYSLGRGTSAHGNST</sequence>
<gene>
    <name evidence="10" type="ORF">DILT_LOCUS17006</name>
</gene>
<evidence type="ECO:0000256" key="4">
    <source>
        <dbReference type="ARBA" id="ARBA00022989"/>
    </source>
</evidence>
<dbReference type="SUPFAM" id="SSF81324">
    <property type="entry name" value="Voltage-gated potassium channels"/>
    <property type="match status" value="1"/>
</dbReference>
<evidence type="ECO:0000313" key="10">
    <source>
        <dbReference type="EMBL" id="VDN36348.1"/>
    </source>
</evidence>
<dbReference type="GO" id="GO:0005251">
    <property type="term" value="F:delayed rectifier potassium channel activity"/>
    <property type="evidence" value="ECO:0007669"/>
    <property type="project" value="TreeGrafter"/>
</dbReference>